<keyword evidence="1" id="KW-1133">Transmembrane helix</keyword>
<keyword evidence="3" id="KW-1185">Reference proteome</keyword>
<dbReference type="Proteomes" id="UP001597214">
    <property type="component" value="Unassembled WGS sequence"/>
</dbReference>
<proteinExistence type="predicted"/>
<evidence type="ECO:0000313" key="3">
    <source>
        <dbReference type="Proteomes" id="UP001597214"/>
    </source>
</evidence>
<evidence type="ECO:0008006" key="4">
    <source>
        <dbReference type="Google" id="ProtNLM"/>
    </source>
</evidence>
<feature type="transmembrane region" description="Helical" evidence="1">
    <location>
        <begin position="67"/>
        <end position="86"/>
    </location>
</feature>
<organism evidence="2 3">
    <name type="scientific">Bacillus salitolerans</name>
    <dbReference type="NCBI Taxonomy" id="1437434"/>
    <lineage>
        <taxon>Bacteria</taxon>
        <taxon>Bacillati</taxon>
        <taxon>Bacillota</taxon>
        <taxon>Bacilli</taxon>
        <taxon>Bacillales</taxon>
        <taxon>Bacillaceae</taxon>
        <taxon>Bacillus</taxon>
    </lineage>
</organism>
<evidence type="ECO:0000256" key="1">
    <source>
        <dbReference type="SAM" id="Phobius"/>
    </source>
</evidence>
<name>A0ABW4LSU7_9BACI</name>
<evidence type="ECO:0000313" key="2">
    <source>
        <dbReference type="EMBL" id="MFD1737592.1"/>
    </source>
</evidence>
<keyword evidence="1" id="KW-0812">Transmembrane</keyword>
<accession>A0ABW4LSU7</accession>
<sequence>MNNFKKLLLISSFILFVVISILFVLDFTYFKIDSKMNGIGFLAIMVGPPIGFVFAYVAKTNNKNMRLFLLCSHFALFLITPIYWVLGTLVLGP</sequence>
<dbReference type="EMBL" id="JBHUEM010000021">
    <property type="protein sequence ID" value="MFD1737592.1"/>
    <property type="molecule type" value="Genomic_DNA"/>
</dbReference>
<feature type="transmembrane region" description="Helical" evidence="1">
    <location>
        <begin position="7"/>
        <end position="30"/>
    </location>
</feature>
<feature type="transmembrane region" description="Helical" evidence="1">
    <location>
        <begin position="36"/>
        <end position="58"/>
    </location>
</feature>
<gene>
    <name evidence="2" type="ORF">ACFSCX_13655</name>
</gene>
<protein>
    <recommendedName>
        <fullName evidence="4">DUF1294 domain-containing protein</fullName>
    </recommendedName>
</protein>
<comment type="caution">
    <text evidence="2">The sequence shown here is derived from an EMBL/GenBank/DDBJ whole genome shotgun (WGS) entry which is preliminary data.</text>
</comment>
<keyword evidence="1" id="KW-0472">Membrane</keyword>
<reference evidence="3" key="1">
    <citation type="journal article" date="2019" name="Int. J. Syst. Evol. Microbiol.">
        <title>The Global Catalogue of Microorganisms (GCM) 10K type strain sequencing project: providing services to taxonomists for standard genome sequencing and annotation.</title>
        <authorList>
            <consortium name="The Broad Institute Genomics Platform"/>
            <consortium name="The Broad Institute Genome Sequencing Center for Infectious Disease"/>
            <person name="Wu L."/>
            <person name="Ma J."/>
        </authorList>
    </citation>
    <scope>NUCLEOTIDE SEQUENCE [LARGE SCALE GENOMIC DNA]</scope>
    <source>
        <strain evidence="3">CCUG 49339</strain>
    </source>
</reference>
<dbReference type="RefSeq" id="WP_377928812.1">
    <property type="nucleotide sequence ID" value="NZ_JBHUEM010000021.1"/>
</dbReference>